<dbReference type="AlphaFoldDB" id="A0A835IR75"/>
<dbReference type="InterPro" id="IPR036397">
    <property type="entry name" value="RNaseH_sf"/>
</dbReference>
<evidence type="ECO:0000259" key="3">
    <source>
        <dbReference type="Pfam" id="PF01612"/>
    </source>
</evidence>
<dbReference type="GO" id="GO:0006139">
    <property type="term" value="P:nucleobase-containing compound metabolic process"/>
    <property type="evidence" value="ECO:0007669"/>
    <property type="project" value="InterPro"/>
</dbReference>
<dbReference type="Gene3D" id="3.30.420.10">
    <property type="entry name" value="Ribonuclease H-like superfamily/Ribonuclease H"/>
    <property type="match status" value="1"/>
</dbReference>
<dbReference type="GO" id="GO:0005634">
    <property type="term" value="C:nucleus"/>
    <property type="evidence" value="ECO:0007669"/>
    <property type="project" value="TreeGrafter"/>
</dbReference>
<organism evidence="4 5">
    <name type="scientific">Coptis chinensis</name>
    <dbReference type="NCBI Taxonomy" id="261450"/>
    <lineage>
        <taxon>Eukaryota</taxon>
        <taxon>Viridiplantae</taxon>
        <taxon>Streptophyta</taxon>
        <taxon>Embryophyta</taxon>
        <taxon>Tracheophyta</taxon>
        <taxon>Spermatophyta</taxon>
        <taxon>Magnoliopsida</taxon>
        <taxon>Ranunculales</taxon>
        <taxon>Ranunculaceae</taxon>
        <taxon>Coptidoideae</taxon>
        <taxon>Coptis</taxon>
    </lineage>
</organism>
<proteinExistence type="predicted"/>
<dbReference type="InterPro" id="IPR002562">
    <property type="entry name" value="3'-5'_exonuclease_dom"/>
</dbReference>
<dbReference type="InterPro" id="IPR012337">
    <property type="entry name" value="RNaseH-like_sf"/>
</dbReference>
<dbReference type="InterPro" id="IPR051132">
    <property type="entry name" value="3-5_Exonuclease_domain"/>
</dbReference>
<evidence type="ECO:0000313" key="5">
    <source>
        <dbReference type="Proteomes" id="UP000631114"/>
    </source>
</evidence>
<keyword evidence="2" id="KW-0378">Hydrolase</keyword>
<keyword evidence="1" id="KW-0540">Nuclease</keyword>
<reference evidence="4 5" key="1">
    <citation type="submission" date="2020-10" db="EMBL/GenBank/DDBJ databases">
        <title>The Coptis chinensis genome and diversification of protoberbering-type alkaloids.</title>
        <authorList>
            <person name="Wang B."/>
            <person name="Shu S."/>
            <person name="Song C."/>
            <person name="Liu Y."/>
        </authorList>
    </citation>
    <scope>NUCLEOTIDE SEQUENCE [LARGE SCALE GENOMIC DNA]</scope>
    <source>
        <strain evidence="4">HL-2020</strain>
        <tissue evidence="4">Leaf</tissue>
    </source>
</reference>
<comment type="caution">
    <text evidence="4">The sequence shown here is derived from an EMBL/GenBank/DDBJ whole genome shotgun (WGS) entry which is preliminary data.</text>
</comment>
<keyword evidence="5" id="KW-1185">Reference proteome</keyword>
<dbReference type="Proteomes" id="UP000631114">
    <property type="component" value="Unassembled WGS sequence"/>
</dbReference>
<evidence type="ECO:0000256" key="1">
    <source>
        <dbReference type="ARBA" id="ARBA00022722"/>
    </source>
</evidence>
<dbReference type="PANTHER" id="PTHR13620">
    <property type="entry name" value="3-5 EXONUCLEASE"/>
    <property type="match status" value="1"/>
</dbReference>
<evidence type="ECO:0000313" key="4">
    <source>
        <dbReference type="EMBL" id="KAF9622084.1"/>
    </source>
</evidence>
<name>A0A835IR75_9MAGN</name>
<dbReference type="GO" id="GO:0008408">
    <property type="term" value="F:3'-5' exonuclease activity"/>
    <property type="evidence" value="ECO:0007669"/>
    <property type="project" value="InterPro"/>
</dbReference>
<gene>
    <name evidence="4" type="ORF">IFM89_029368</name>
</gene>
<feature type="domain" description="3'-5' exonuclease" evidence="3">
    <location>
        <begin position="80"/>
        <end position="156"/>
    </location>
</feature>
<dbReference type="EMBL" id="JADFTS010000002">
    <property type="protein sequence ID" value="KAF9622084.1"/>
    <property type="molecule type" value="Genomic_DNA"/>
</dbReference>
<protein>
    <recommendedName>
        <fullName evidence="3">3'-5' exonuclease domain-containing protein</fullName>
    </recommendedName>
</protein>
<dbReference type="OrthoDB" id="446462at2759"/>
<sequence>MGATTKAIWVPKECKLRETTITKAATQKEFPRHTREEESSQVYFIRKPTYTLRTKVEFNGNIIDTTVTREGKVVTDWSDEIPNALKDFLMDSRNTFVGVDVENDAKLLQNDYGLELANLADLRYLAVDKFNSDIYKTYGLKSLTKDVLDVDLEKGRAAQGVCLLLPLL</sequence>
<accession>A0A835IR75</accession>
<dbReference type="PANTHER" id="PTHR13620:SF121">
    <property type="entry name" value="EMB|CAB82946.1-RELATED"/>
    <property type="match status" value="1"/>
</dbReference>
<dbReference type="GO" id="GO:0005737">
    <property type="term" value="C:cytoplasm"/>
    <property type="evidence" value="ECO:0007669"/>
    <property type="project" value="TreeGrafter"/>
</dbReference>
<dbReference type="GO" id="GO:0003676">
    <property type="term" value="F:nucleic acid binding"/>
    <property type="evidence" value="ECO:0007669"/>
    <property type="project" value="InterPro"/>
</dbReference>
<dbReference type="Pfam" id="PF01612">
    <property type="entry name" value="DNA_pol_A_exo1"/>
    <property type="match status" value="1"/>
</dbReference>
<dbReference type="SUPFAM" id="SSF53098">
    <property type="entry name" value="Ribonuclease H-like"/>
    <property type="match status" value="1"/>
</dbReference>
<evidence type="ECO:0000256" key="2">
    <source>
        <dbReference type="ARBA" id="ARBA00022801"/>
    </source>
</evidence>